<sequence>MPVDHEFGDQHTELKLSIVEKYLRFFTTALRGKFGELWYIDAFAGTGSRTVRHEHRPAGLLDAGEPERVERRRGSARIAIDVKPSFDFIVFVENKPSYFAALEELKAKYPNRRIVVIKNDANEALKSLVATNNWRSTRAVLFLDPYGMQLEWATLEKVAATKAIDVWFLFPLSGLYRQATRDLADVDEHKRAALTRMFGSDAWEEELYPKTVREDLFDGLIEEPRQRTANVAGLEAYAKSRLETIFAAVLKPLPLPPNERPQRFSLFFCISNPRAIRLASDVANHILKAGMAS</sequence>
<name>A0A4Y9LIY2_9BRAD</name>
<gene>
    <name evidence="1" type="primary">tcmP</name>
    <name evidence="1" type="ORF">E4K65_32500</name>
</gene>
<dbReference type="NCBIfam" id="TIGR04474">
    <property type="entry name" value="tcm_partner"/>
    <property type="match status" value="1"/>
</dbReference>
<keyword evidence="2" id="KW-1185">Reference proteome</keyword>
<organism evidence="1 2">
    <name type="scientific">Bradyrhizobium niftali</name>
    <dbReference type="NCBI Taxonomy" id="2560055"/>
    <lineage>
        <taxon>Bacteria</taxon>
        <taxon>Pseudomonadati</taxon>
        <taxon>Pseudomonadota</taxon>
        <taxon>Alphaproteobacteria</taxon>
        <taxon>Hyphomicrobiales</taxon>
        <taxon>Nitrobacteraceae</taxon>
        <taxon>Bradyrhizobium</taxon>
    </lineage>
</organism>
<evidence type="ECO:0000313" key="2">
    <source>
        <dbReference type="Proteomes" id="UP000297966"/>
    </source>
</evidence>
<evidence type="ECO:0000313" key="1">
    <source>
        <dbReference type="EMBL" id="TFV43550.1"/>
    </source>
</evidence>
<dbReference type="InterPro" id="IPR031009">
    <property type="entry name" value="Tcm_partner"/>
</dbReference>
<proteinExistence type="predicted"/>
<dbReference type="AlphaFoldDB" id="A0A4Y9LIY2"/>
<dbReference type="RefSeq" id="WP_135177602.1">
    <property type="nucleotide sequence ID" value="NZ_SPQT01000023.1"/>
</dbReference>
<dbReference type="Gene3D" id="3.40.50.150">
    <property type="entry name" value="Vaccinia Virus protein VP39"/>
    <property type="match status" value="1"/>
</dbReference>
<dbReference type="SUPFAM" id="SSF53335">
    <property type="entry name" value="S-adenosyl-L-methionine-dependent methyltransferases"/>
    <property type="match status" value="1"/>
</dbReference>
<dbReference type="EMBL" id="SPQT01000023">
    <property type="protein sequence ID" value="TFV43550.1"/>
    <property type="molecule type" value="Genomic_DNA"/>
</dbReference>
<comment type="caution">
    <text evidence="1">The sequence shown here is derived from an EMBL/GenBank/DDBJ whole genome shotgun (WGS) entry which is preliminary data.</text>
</comment>
<accession>A0A4Y9LIY2</accession>
<protein>
    <submittedName>
        <fullName evidence="1">Three-Cys-motif partner protein TcmP</fullName>
    </submittedName>
</protein>
<dbReference type="Proteomes" id="UP000297966">
    <property type="component" value="Unassembled WGS sequence"/>
</dbReference>
<reference evidence="1 2" key="1">
    <citation type="submission" date="2019-03" db="EMBL/GenBank/DDBJ databases">
        <title>Bradyrhizobium diversity isolated from nodules of Chamaecrista fasciculata.</title>
        <authorList>
            <person name="Klepa M.S."/>
            <person name="Urquiaga M.O."/>
            <person name="Hungria M."/>
            <person name="Delamuta J.R."/>
        </authorList>
    </citation>
    <scope>NUCLEOTIDE SEQUENCE [LARGE SCALE GENOMIC DNA]</scope>
    <source>
        <strain evidence="1 2">CNPSo 3448</strain>
    </source>
</reference>
<dbReference type="OrthoDB" id="7838592at2"/>
<dbReference type="InterPro" id="IPR029063">
    <property type="entry name" value="SAM-dependent_MTases_sf"/>
</dbReference>